<accession>A0ABU7ERL0</accession>
<dbReference type="Proteomes" id="UP001352852">
    <property type="component" value="Unassembled WGS sequence"/>
</dbReference>
<name>A0ABU7ERL0_9TELE</name>
<protein>
    <submittedName>
        <fullName evidence="1">Uncharacterized protein</fullName>
    </submittedName>
</protein>
<evidence type="ECO:0000313" key="2">
    <source>
        <dbReference type="Proteomes" id="UP001352852"/>
    </source>
</evidence>
<keyword evidence="2" id="KW-1185">Reference proteome</keyword>
<proteinExistence type="predicted"/>
<gene>
    <name evidence="1" type="ORF">CHARACLAT_007114</name>
</gene>
<dbReference type="PANTHER" id="PTHR24401:SF29">
    <property type="entry name" value="SI:CH211-243P7.3-RELATED"/>
    <property type="match status" value="1"/>
</dbReference>
<comment type="caution">
    <text evidence="1">The sequence shown here is derived from an EMBL/GenBank/DDBJ whole genome shotgun (WGS) entry which is preliminary data.</text>
</comment>
<organism evidence="1 2">
    <name type="scientific">Characodon lateralis</name>
    <dbReference type="NCBI Taxonomy" id="208331"/>
    <lineage>
        <taxon>Eukaryota</taxon>
        <taxon>Metazoa</taxon>
        <taxon>Chordata</taxon>
        <taxon>Craniata</taxon>
        <taxon>Vertebrata</taxon>
        <taxon>Euteleostomi</taxon>
        <taxon>Actinopterygii</taxon>
        <taxon>Neopterygii</taxon>
        <taxon>Teleostei</taxon>
        <taxon>Neoteleostei</taxon>
        <taxon>Acanthomorphata</taxon>
        <taxon>Ovalentaria</taxon>
        <taxon>Atherinomorphae</taxon>
        <taxon>Cyprinodontiformes</taxon>
        <taxon>Goodeidae</taxon>
        <taxon>Characodon</taxon>
    </lineage>
</organism>
<sequence length="121" mass="13414">MARCLLYLQTCLQFDLPEAHLPSPQKPPEMQPLPTSGRLLSTYTRETFDRMEELKAGVTSIFGSILKMNSVRVMKTLPGADSGMAQRRSSLANELVQVLIYVLTPATGCVLQDMAKGLQDR</sequence>
<dbReference type="EMBL" id="JAHUTJ010065962">
    <property type="protein sequence ID" value="MED6289851.1"/>
    <property type="molecule type" value="Genomic_DNA"/>
</dbReference>
<evidence type="ECO:0000313" key="1">
    <source>
        <dbReference type="EMBL" id="MED6289851.1"/>
    </source>
</evidence>
<reference evidence="1 2" key="1">
    <citation type="submission" date="2021-06" db="EMBL/GenBank/DDBJ databases">
        <authorList>
            <person name="Palmer J.M."/>
        </authorList>
    </citation>
    <scope>NUCLEOTIDE SEQUENCE [LARGE SCALE GENOMIC DNA]</scope>
    <source>
        <strain evidence="1 2">CL_MEX2019</strain>
        <tissue evidence="1">Muscle</tissue>
    </source>
</reference>
<dbReference type="PANTHER" id="PTHR24401">
    <property type="entry name" value="SI:CH211-243P7.3-RELATED"/>
    <property type="match status" value="1"/>
</dbReference>